<feature type="non-terminal residue" evidence="1">
    <location>
        <position position="1"/>
    </location>
</feature>
<evidence type="ECO:0000313" key="1">
    <source>
        <dbReference type="EMBL" id="GAH91478.1"/>
    </source>
</evidence>
<proteinExistence type="predicted"/>
<name>X1LBK0_9ZZZZ</name>
<sequence length="42" mass="5087">SVNSVFNLDFLINKNYRNNIKNKKIINRENFLITLLKEENFD</sequence>
<protein>
    <submittedName>
        <fullName evidence="1">Uncharacterized protein</fullName>
    </submittedName>
</protein>
<organism evidence="1">
    <name type="scientific">marine sediment metagenome</name>
    <dbReference type="NCBI Taxonomy" id="412755"/>
    <lineage>
        <taxon>unclassified sequences</taxon>
        <taxon>metagenomes</taxon>
        <taxon>ecological metagenomes</taxon>
    </lineage>
</organism>
<dbReference type="EMBL" id="BARU01047893">
    <property type="protein sequence ID" value="GAH91478.1"/>
    <property type="molecule type" value="Genomic_DNA"/>
</dbReference>
<accession>X1LBK0</accession>
<comment type="caution">
    <text evidence="1">The sequence shown here is derived from an EMBL/GenBank/DDBJ whole genome shotgun (WGS) entry which is preliminary data.</text>
</comment>
<dbReference type="AlphaFoldDB" id="X1LBK0"/>
<gene>
    <name evidence="1" type="ORF">S03H2_71508</name>
</gene>
<reference evidence="1" key="1">
    <citation type="journal article" date="2014" name="Front. Microbiol.">
        <title>High frequency of phylogenetically diverse reductive dehalogenase-homologous genes in deep subseafloor sedimentary metagenomes.</title>
        <authorList>
            <person name="Kawai M."/>
            <person name="Futagami T."/>
            <person name="Toyoda A."/>
            <person name="Takaki Y."/>
            <person name="Nishi S."/>
            <person name="Hori S."/>
            <person name="Arai W."/>
            <person name="Tsubouchi T."/>
            <person name="Morono Y."/>
            <person name="Uchiyama I."/>
            <person name="Ito T."/>
            <person name="Fujiyama A."/>
            <person name="Inagaki F."/>
            <person name="Takami H."/>
        </authorList>
    </citation>
    <scope>NUCLEOTIDE SEQUENCE</scope>
    <source>
        <strain evidence="1">Expedition CK06-06</strain>
    </source>
</reference>